<dbReference type="Pfam" id="PF13443">
    <property type="entry name" value="HTH_26"/>
    <property type="match status" value="1"/>
</dbReference>
<dbReference type="Gene3D" id="1.10.260.40">
    <property type="entry name" value="lambda repressor-like DNA-binding domains"/>
    <property type="match status" value="1"/>
</dbReference>
<proteinExistence type="predicted"/>
<reference evidence="2" key="1">
    <citation type="journal article" date="2021" name="PeerJ">
        <title>Extensive microbial diversity within the chicken gut microbiome revealed by metagenomics and culture.</title>
        <authorList>
            <person name="Gilroy R."/>
            <person name="Ravi A."/>
            <person name="Getino M."/>
            <person name="Pursley I."/>
            <person name="Horton D.L."/>
            <person name="Alikhan N.F."/>
            <person name="Baker D."/>
            <person name="Gharbi K."/>
            <person name="Hall N."/>
            <person name="Watson M."/>
            <person name="Adriaenssens E.M."/>
            <person name="Foster-Nyarko E."/>
            <person name="Jarju S."/>
            <person name="Secka A."/>
            <person name="Antonio M."/>
            <person name="Oren A."/>
            <person name="Chaudhuri R.R."/>
            <person name="La Ragione R."/>
            <person name="Hildebrand F."/>
            <person name="Pallen M.J."/>
        </authorList>
    </citation>
    <scope>NUCLEOTIDE SEQUENCE</scope>
    <source>
        <strain evidence="2">CHK196-7946</strain>
    </source>
</reference>
<gene>
    <name evidence="2" type="ORF">H9697_03515</name>
</gene>
<organism evidence="2 3">
    <name type="scientific">Candidatus Mediterraneibacter faecavium</name>
    <dbReference type="NCBI Taxonomy" id="2838668"/>
    <lineage>
        <taxon>Bacteria</taxon>
        <taxon>Bacillati</taxon>
        <taxon>Bacillota</taxon>
        <taxon>Clostridia</taxon>
        <taxon>Lachnospirales</taxon>
        <taxon>Lachnospiraceae</taxon>
        <taxon>Mediterraneibacter</taxon>
    </lineage>
</organism>
<reference evidence="2" key="2">
    <citation type="submission" date="2021-04" db="EMBL/GenBank/DDBJ databases">
        <authorList>
            <person name="Gilroy R."/>
        </authorList>
    </citation>
    <scope>NUCLEOTIDE SEQUENCE</scope>
    <source>
        <strain evidence="2">CHK196-7946</strain>
    </source>
</reference>
<dbReference type="InterPro" id="IPR010982">
    <property type="entry name" value="Lambda_DNA-bd_dom_sf"/>
</dbReference>
<dbReference type="EMBL" id="DWVY01000013">
    <property type="protein sequence ID" value="HJC74004.1"/>
    <property type="molecule type" value="Genomic_DNA"/>
</dbReference>
<dbReference type="InterPro" id="IPR001387">
    <property type="entry name" value="Cro/C1-type_HTH"/>
</dbReference>
<protein>
    <submittedName>
        <fullName evidence="2">Helix-turn-helix transcriptional regulator</fullName>
    </submittedName>
</protein>
<dbReference type="GO" id="GO:0003677">
    <property type="term" value="F:DNA binding"/>
    <property type="evidence" value="ECO:0007669"/>
    <property type="project" value="InterPro"/>
</dbReference>
<name>A0A9D2TL30_9FIRM</name>
<evidence type="ECO:0000313" key="2">
    <source>
        <dbReference type="EMBL" id="HJC74004.1"/>
    </source>
</evidence>
<dbReference type="Proteomes" id="UP000823902">
    <property type="component" value="Unassembled WGS sequence"/>
</dbReference>
<dbReference type="AlphaFoldDB" id="A0A9D2TL30"/>
<evidence type="ECO:0000259" key="1">
    <source>
        <dbReference type="Pfam" id="PF13443"/>
    </source>
</evidence>
<feature type="domain" description="HTH cro/C1-type" evidence="1">
    <location>
        <begin position="21"/>
        <end position="77"/>
    </location>
</feature>
<evidence type="ECO:0000313" key="3">
    <source>
        <dbReference type="Proteomes" id="UP000823902"/>
    </source>
</evidence>
<accession>A0A9D2TL30</accession>
<sequence length="90" mass="10581">MEGDEINKVIVNNITRKVGDFLTESRTNLSELSRKTGIPYRMLYASVWNRKRTRELRANELMSICVVLNINPMDFVDKKDDKEEMQKWTG</sequence>
<comment type="caution">
    <text evidence="2">The sequence shown here is derived from an EMBL/GenBank/DDBJ whole genome shotgun (WGS) entry which is preliminary data.</text>
</comment>